<name>A0A5A7QBG0_STRAF</name>
<sequence length="165" mass="17786">MFLSVAMKISSNTAMVPAATAAVNRAPAIAMVLFALLEAQPVAVQVFVPVRTYSTSKETPLATPDVAVHKPSFTAPIRPRVCGRPGEFLNPSSPPPPPPRAAQPGPPPQRWSFPDMVNKHQNHVDVIGDDEGEDANADEEVSVDLSSLVPEVRIAPRFFERISKD</sequence>
<feature type="compositionally biased region" description="Pro residues" evidence="1">
    <location>
        <begin position="92"/>
        <end position="109"/>
    </location>
</feature>
<reference evidence="3" key="1">
    <citation type="journal article" date="2019" name="Curr. Biol.">
        <title>Genome Sequence of Striga asiatica Provides Insight into the Evolution of Plant Parasitism.</title>
        <authorList>
            <person name="Yoshida S."/>
            <person name="Kim S."/>
            <person name="Wafula E.K."/>
            <person name="Tanskanen J."/>
            <person name="Kim Y.M."/>
            <person name="Honaas L."/>
            <person name="Yang Z."/>
            <person name="Spallek T."/>
            <person name="Conn C.E."/>
            <person name="Ichihashi Y."/>
            <person name="Cheong K."/>
            <person name="Cui S."/>
            <person name="Der J.P."/>
            <person name="Gundlach H."/>
            <person name="Jiao Y."/>
            <person name="Hori C."/>
            <person name="Ishida J.K."/>
            <person name="Kasahara H."/>
            <person name="Kiba T."/>
            <person name="Kim M.S."/>
            <person name="Koo N."/>
            <person name="Laohavisit A."/>
            <person name="Lee Y.H."/>
            <person name="Lumba S."/>
            <person name="McCourt P."/>
            <person name="Mortimer J.C."/>
            <person name="Mutuku J.M."/>
            <person name="Nomura T."/>
            <person name="Sasaki-Sekimoto Y."/>
            <person name="Seto Y."/>
            <person name="Wang Y."/>
            <person name="Wakatake T."/>
            <person name="Sakakibara H."/>
            <person name="Demura T."/>
            <person name="Yamaguchi S."/>
            <person name="Yoneyama K."/>
            <person name="Manabe R.I."/>
            <person name="Nelson D.C."/>
            <person name="Schulman A.H."/>
            <person name="Timko M.P."/>
            <person name="dePamphilis C.W."/>
            <person name="Choi D."/>
            <person name="Shirasu K."/>
        </authorList>
    </citation>
    <scope>NUCLEOTIDE SEQUENCE [LARGE SCALE GENOMIC DNA]</scope>
    <source>
        <strain evidence="3">cv. UVA1</strain>
    </source>
</reference>
<organism evidence="2 3">
    <name type="scientific">Striga asiatica</name>
    <name type="common">Asiatic witchweed</name>
    <name type="synonym">Buchnera asiatica</name>
    <dbReference type="NCBI Taxonomy" id="4170"/>
    <lineage>
        <taxon>Eukaryota</taxon>
        <taxon>Viridiplantae</taxon>
        <taxon>Streptophyta</taxon>
        <taxon>Embryophyta</taxon>
        <taxon>Tracheophyta</taxon>
        <taxon>Spermatophyta</taxon>
        <taxon>Magnoliopsida</taxon>
        <taxon>eudicotyledons</taxon>
        <taxon>Gunneridae</taxon>
        <taxon>Pentapetalae</taxon>
        <taxon>asterids</taxon>
        <taxon>lamiids</taxon>
        <taxon>Lamiales</taxon>
        <taxon>Orobanchaceae</taxon>
        <taxon>Buchnereae</taxon>
        <taxon>Striga</taxon>
    </lineage>
</organism>
<feature type="region of interest" description="Disordered" evidence="1">
    <location>
        <begin position="77"/>
        <end position="143"/>
    </location>
</feature>
<evidence type="ECO:0000256" key="1">
    <source>
        <dbReference type="SAM" id="MobiDB-lite"/>
    </source>
</evidence>
<dbReference type="AlphaFoldDB" id="A0A5A7QBG0"/>
<feature type="compositionally biased region" description="Acidic residues" evidence="1">
    <location>
        <begin position="127"/>
        <end position="142"/>
    </location>
</feature>
<comment type="caution">
    <text evidence="2">The sequence shown here is derived from an EMBL/GenBank/DDBJ whole genome shotgun (WGS) entry which is preliminary data.</text>
</comment>
<dbReference type="Proteomes" id="UP000325081">
    <property type="component" value="Unassembled WGS sequence"/>
</dbReference>
<evidence type="ECO:0000313" key="3">
    <source>
        <dbReference type="Proteomes" id="UP000325081"/>
    </source>
</evidence>
<proteinExistence type="predicted"/>
<dbReference type="EMBL" id="BKCP01006404">
    <property type="protein sequence ID" value="GER42589.1"/>
    <property type="molecule type" value="Genomic_DNA"/>
</dbReference>
<evidence type="ECO:0000313" key="2">
    <source>
        <dbReference type="EMBL" id="GER42589.1"/>
    </source>
</evidence>
<accession>A0A5A7QBG0</accession>
<protein>
    <submittedName>
        <fullName evidence="2">GRAS family transcription factor</fullName>
    </submittedName>
</protein>
<gene>
    <name evidence="2" type="ORF">STAS_19387</name>
</gene>
<keyword evidence="3" id="KW-1185">Reference proteome</keyword>